<accession>A0A0F9NXY2</accession>
<dbReference type="AlphaFoldDB" id="A0A0F9NXY2"/>
<evidence type="ECO:0000313" key="1">
    <source>
        <dbReference type="EMBL" id="KKN16952.1"/>
    </source>
</evidence>
<dbReference type="EMBL" id="LAZR01003568">
    <property type="protein sequence ID" value="KKN16952.1"/>
    <property type="molecule type" value="Genomic_DNA"/>
</dbReference>
<gene>
    <name evidence="1" type="ORF">LCGC14_0970690</name>
</gene>
<proteinExistence type="predicted"/>
<reference evidence="1" key="1">
    <citation type="journal article" date="2015" name="Nature">
        <title>Complex archaea that bridge the gap between prokaryotes and eukaryotes.</title>
        <authorList>
            <person name="Spang A."/>
            <person name="Saw J.H."/>
            <person name="Jorgensen S.L."/>
            <person name="Zaremba-Niedzwiedzka K."/>
            <person name="Martijn J."/>
            <person name="Lind A.E."/>
            <person name="van Eijk R."/>
            <person name="Schleper C."/>
            <person name="Guy L."/>
            <person name="Ettema T.J."/>
        </authorList>
    </citation>
    <scope>NUCLEOTIDE SEQUENCE</scope>
</reference>
<dbReference type="InterPro" id="IPR046164">
    <property type="entry name" value="DUF6166"/>
</dbReference>
<protein>
    <submittedName>
        <fullName evidence="1">Uncharacterized protein</fullName>
    </submittedName>
</protein>
<dbReference type="Pfam" id="PF19663">
    <property type="entry name" value="DUF6166"/>
    <property type="match status" value="1"/>
</dbReference>
<sequence>MNKGYFGRRLNPAQATASDVEVVTQDDYGKRILSPLPSLKLRNHSPDGFSWGYHGSGPAQLALAILLDATLDGEVAQANYQDFKDEFVATWGDNWCILLSEITQFLEEQKVVYSGK</sequence>
<comment type="caution">
    <text evidence="1">The sequence shown here is derived from an EMBL/GenBank/DDBJ whole genome shotgun (WGS) entry which is preliminary data.</text>
</comment>
<organism evidence="1">
    <name type="scientific">marine sediment metagenome</name>
    <dbReference type="NCBI Taxonomy" id="412755"/>
    <lineage>
        <taxon>unclassified sequences</taxon>
        <taxon>metagenomes</taxon>
        <taxon>ecological metagenomes</taxon>
    </lineage>
</organism>
<name>A0A0F9NXY2_9ZZZZ</name>